<reference evidence="2 3" key="1">
    <citation type="submission" date="2018-03" db="EMBL/GenBank/DDBJ databases">
        <title>Genomic Encyclopedia of Type Strains, Phase III (KMG-III): the genomes of soil and plant-associated and newly described type strains.</title>
        <authorList>
            <person name="Whitman W."/>
        </authorList>
    </citation>
    <scope>NUCLEOTIDE SEQUENCE [LARGE SCALE GENOMIC DNA]</scope>
    <source>
        <strain evidence="2 3">MWH-P2sevCIIIb</strain>
    </source>
</reference>
<dbReference type="PANTHER" id="PTHR30231:SF37">
    <property type="entry name" value="EXODEOXYRIBONUCLEASE 10"/>
    <property type="match status" value="1"/>
</dbReference>
<dbReference type="Proteomes" id="UP000238308">
    <property type="component" value="Unassembled WGS sequence"/>
</dbReference>
<dbReference type="NCBIfam" id="NF006615">
    <property type="entry name" value="PRK09182.1"/>
    <property type="match status" value="1"/>
</dbReference>
<dbReference type="InterPro" id="IPR036397">
    <property type="entry name" value="RNaseH_sf"/>
</dbReference>
<dbReference type="OrthoDB" id="9803913at2"/>
<dbReference type="GO" id="GO:0005829">
    <property type="term" value="C:cytosol"/>
    <property type="evidence" value="ECO:0007669"/>
    <property type="project" value="TreeGrafter"/>
</dbReference>
<dbReference type="InterPro" id="IPR012337">
    <property type="entry name" value="RNaseH-like_sf"/>
</dbReference>
<dbReference type="AlphaFoldDB" id="A0A2T0XAX0"/>
<comment type="caution">
    <text evidence="2">The sequence shown here is derived from an EMBL/GenBank/DDBJ whole genome shotgun (WGS) entry which is preliminary data.</text>
</comment>
<dbReference type="InterPro" id="IPR013520">
    <property type="entry name" value="Ribonucl_H"/>
</dbReference>
<evidence type="ECO:0000313" key="3">
    <source>
        <dbReference type="Proteomes" id="UP000238308"/>
    </source>
</evidence>
<feature type="domain" description="Exonuclease" evidence="1">
    <location>
        <begin position="41"/>
        <end position="208"/>
    </location>
</feature>
<protein>
    <submittedName>
        <fullName evidence="2">DNA polymerase-3 subunit epsilon</fullName>
    </submittedName>
</protein>
<dbReference type="GO" id="GO:0003676">
    <property type="term" value="F:nucleic acid binding"/>
    <property type="evidence" value="ECO:0007669"/>
    <property type="project" value="InterPro"/>
</dbReference>
<dbReference type="CDD" id="cd06127">
    <property type="entry name" value="DEDDh"/>
    <property type="match status" value="1"/>
</dbReference>
<dbReference type="SUPFAM" id="SSF53098">
    <property type="entry name" value="Ribonuclease H-like"/>
    <property type="match status" value="1"/>
</dbReference>
<dbReference type="Pfam" id="PF00929">
    <property type="entry name" value="RNase_T"/>
    <property type="match status" value="1"/>
</dbReference>
<dbReference type="GO" id="GO:0008408">
    <property type="term" value="F:3'-5' exonuclease activity"/>
    <property type="evidence" value="ECO:0007669"/>
    <property type="project" value="TreeGrafter"/>
</dbReference>
<evidence type="ECO:0000259" key="1">
    <source>
        <dbReference type="SMART" id="SM00479"/>
    </source>
</evidence>
<dbReference type="EMBL" id="PVTV01000019">
    <property type="protein sequence ID" value="PRY96072.1"/>
    <property type="molecule type" value="Genomic_DNA"/>
</dbReference>
<dbReference type="Gene3D" id="3.30.420.10">
    <property type="entry name" value="Ribonuclease H-like superfamily/Ribonuclease H"/>
    <property type="match status" value="1"/>
</dbReference>
<name>A0A2T0XAX0_9BURK</name>
<dbReference type="GO" id="GO:0045004">
    <property type="term" value="P:DNA replication proofreading"/>
    <property type="evidence" value="ECO:0007669"/>
    <property type="project" value="TreeGrafter"/>
</dbReference>
<proteinExistence type="predicted"/>
<accession>A0A2T0XAX0</accession>
<gene>
    <name evidence="2" type="ORF">BCM14_3012</name>
</gene>
<sequence length="293" mass="32839">MDLQAAVSAIEQHPDFRLLRRVKLAADHVFAENTSGEPCARLAVIDTETTGFKAEEGDRIIDLAIAVCEYGKESGRLYRVVERFEGLEDPEQAIPAEVIKLTGITDDMVKGQRIDEQQVAKVMAGVTLVVCHNSSFDRGFLEARFAVFKDLAFGCSLNEVPWRDWGIGSSKLDYLGFAFGLFHTGHRALADVDMLTALLASNTPDQATTILSLLLASARLPTWRINAIGLPFDNSQIAKARGYRWHPGDTSLGKCWWIETQHEQDEIQFLAQIGCHHPEVIKQTARERYRQRR</sequence>
<organism evidence="2 3">
    <name type="scientific">Jezberella montanilacus</name>
    <dbReference type="NCBI Taxonomy" id="323426"/>
    <lineage>
        <taxon>Bacteria</taxon>
        <taxon>Pseudomonadati</taxon>
        <taxon>Pseudomonadota</taxon>
        <taxon>Betaproteobacteria</taxon>
        <taxon>Burkholderiales</taxon>
        <taxon>Alcaligenaceae</taxon>
        <taxon>Jezberella</taxon>
    </lineage>
</organism>
<keyword evidence="3" id="KW-1185">Reference proteome</keyword>
<dbReference type="PANTHER" id="PTHR30231">
    <property type="entry name" value="DNA POLYMERASE III SUBUNIT EPSILON"/>
    <property type="match status" value="1"/>
</dbReference>
<dbReference type="SMART" id="SM00479">
    <property type="entry name" value="EXOIII"/>
    <property type="match status" value="1"/>
</dbReference>
<dbReference type="RefSeq" id="WP_106228825.1">
    <property type="nucleotide sequence ID" value="NZ_PVTV01000019.1"/>
</dbReference>
<evidence type="ECO:0000313" key="2">
    <source>
        <dbReference type="EMBL" id="PRY96072.1"/>
    </source>
</evidence>